<sequence length="122" mass="13678">MDLSLFKVKDSLWVDIIHPELDGDLSFELAGPSHPRTLQAQRDFQDRLAKGRRKRLDADELTAIGNEALAARILSWKGLEWEGKPLECNQENAIKILGSKNLAFIADQISRALGDNDSFFGK</sequence>
<dbReference type="RefSeq" id="WP_316411337.1">
    <property type="nucleotide sequence ID" value="NZ_AP027081.1"/>
</dbReference>
<reference evidence="1" key="1">
    <citation type="journal article" date="2023" name="Int. J. Syst. Evol. Microbiol.">
        <title>Mesoterricola silvestris gen. nov., sp. nov., Mesoterricola sediminis sp. nov., Geothrix oryzae sp. nov., Geothrix edaphica sp. nov., Geothrix rubra sp. nov., and Geothrix limicola sp. nov., six novel members of Acidobacteriota isolated from soils.</title>
        <authorList>
            <person name="Itoh H."/>
            <person name="Sugisawa Y."/>
            <person name="Mise K."/>
            <person name="Xu Z."/>
            <person name="Kuniyasu M."/>
            <person name="Ushijima N."/>
            <person name="Kawano K."/>
            <person name="Kobayashi E."/>
            <person name="Shiratori Y."/>
            <person name="Masuda Y."/>
            <person name="Senoo K."/>
        </authorList>
    </citation>
    <scope>NUCLEOTIDE SEQUENCE</scope>
    <source>
        <strain evidence="1">W786</strain>
    </source>
</reference>
<evidence type="ECO:0000313" key="2">
    <source>
        <dbReference type="Proteomes" id="UP001228113"/>
    </source>
</evidence>
<organism evidence="1 2">
    <name type="scientific">Mesoterricola sediminis</name>
    <dbReference type="NCBI Taxonomy" id="2927980"/>
    <lineage>
        <taxon>Bacteria</taxon>
        <taxon>Pseudomonadati</taxon>
        <taxon>Acidobacteriota</taxon>
        <taxon>Holophagae</taxon>
        <taxon>Holophagales</taxon>
        <taxon>Holophagaceae</taxon>
        <taxon>Mesoterricola</taxon>
    </lineage>
</organism>
<dbReference type="AlphaFoldDB" id="A0AA48H5F2"/>
<protein>
    <submittedName>
        <fullName evidence="1">Uncharacterized protein</fullName>
    </submittedName>
</protein>
<dbReference type="KEGG" id="msea:METESE_12610"/>
<dbReference type="EMBL" id="AP027081">
    <property type="protein sequence ID" value="BDU76303.1"/>
    <property type="molecule type" value="Genomic_DNA"/>
</dbReference>
<gene>
    <name evidence="1" type="ORF">METESE_12610</name>
</gene>
<accession>A0AA48H5F2</accession>
<evidence type="ECO:0000313" key="1">
    <source>
        <dbReference type="EMBL" id="BDU76303.1"/>
    </source>
</evidence>
<name>A0AA48H5F2_9BACT</name>
<keyword evidence="2" id="KW-1185">Reference proteome</keyword>
<dbReference type="Proteomes" id="UP001228113">
    <property type="component" value="Chromosome"/>
</dbReference>
<proteinExistence type="predicted"/>